<dbReference type="Proteomes" id="UP001205105">
    <property type="component" value="Unassembled WGS sequence"/>
</dbReference>
<name>A0AAD5DIU1_9CHLO</name>
<dbReference type="EMBL" id="JADXDR010000125">
    <property type="protein sequence ID" value="KAI7838482.1"/>
    <property type="molecule type" value="Genomic_DNA"/>
</dbReference>
<evidence type="ECO:0000256" key="1">
    <source>
        <dbReference type="SAM" id="MobiDB-lite"/>
    </source>
</evidence>
<feature type="compositionally biased region" description="Low complexity" evidence="1">
    <location>
        <begin position="48"/>
        <end position="60"/>
    </location>
</feature>
<keyword evidence="3" id="KW-1185">Reference proteome</keyword>
<evidence type="ECO:0000313" key="3">
    <source>
        <dbReference type="Proteomes" id="UP001205105"/>
    </source>
</evidence>
<feature type="region of interest" description="Disordered" evidence="1">
    <location>
        <begin position="36"/>
        <end position="105"/>
    </location>
</feature>
<accession>A0AAD5DIU1</accession>
<sequence>MAEPNAFEQQRLQRIAENKARLEALGLLDHALSGAAEEQRRAARQRARQAAAGGDSSAAAAPPPEPTRRSRRVRGDAVENSGINMAGPSSTAAERRICGGGGGSSRPRVQVDLAVLEAGSADPAVDAHNLMRIRSMSEKALRTRIWKITRVDKLHSFVQVLDACGMAELAAEAREALSQLTGGAVTG</sequence>
<gene>
    <name evidence="2" type="ORF">COHA_007745</name>
</gene>
<reference evidence="2" key="1">
    <citation type="submission" date="2020-11" db="EMBL/GenBank/DDBJ databases">
        <title>Chlorella ohadii genome sequencing and assembly.</title>
        <authorList>
            <person name="Murik O."/>
            <person name="Treves H."/>
            <person name="Kedem I."/>
            <person name="Shotland Y."/>
            <person name="Kaplan A."/>
        </authorList>
    </citation>
    <scope>NUCLEOTIDE SEQUENCE</scope>
    <source>
        <strain evidence="2">1</strain>
    </source>
</reference>
<organism evidence="2 3">
    <name type="scientific">Chlorella ohadii</name>
    <dbReference type="NCBI Taxonomy" id="2649997"/>
    <lineage>
        <taxon>Eukaryota</taxon>
        <taxon>Viridiplantae</taxon>
        <taxon>Chlorophyta</taxon>
        <taxon>core chlorophytes</taxon>
        <taxon>Trebouxiophyceae</taxon>
        <taxon>Chlorellales</taxon>
        <taxon>Chlorellaceae</taxon>
        <taxon>Chlorella clade</taxon>
        <taxon>Chlorella</taxon>
    </lineage>
</organism>
<protein>
    <submittedName>
        <fullName evidence="2">Uncharacterized protein</fullName>
    </submittedName>
</protein>
<evidence type="ECO:0000313" key="2">
    <source>
        <dbReference type="EMBL" id="KAI7838482.1"/>
    </source>
</evidence>
<comment type="caution">
    <text evidence="2">The sequence shown here is derived from an EMBL/GenBank/DDBJ whole genome shotgun (WGS) entry which is preliminary data.</text>
</comment>
<proteinExistence type="predicted"/>
<feature type="compositionally biased region" description="Polar residues" evidence="1">
    <location>
        <begin position="81"/>
        <end position="92"/>
    </location>
</feature>
<dbReference type="AlphaFoldDB" id="A0AAD5DIU1"/>